<dbReference type="PANTHER" id="PTHR15054:SF3">
    <property type="entry name" value="SARCOPLASMIC RETICULUM HISTIDINE-RICH CALCIUM-BINDING PROTEIN"/>
    <property type="match status" value="1"/>
</dbReference>
<gene>
    <name evidence="1" type="ORF">SMAX5B_001372</name>
</gene>
<dbReference type="InterPro" id="IPR015666">
    <property type="entry name" value="HRC"/>
</dbReference>
<dbReference type="GO" id="GO:0005509">
    <property type="term" value="F:calcium ion binding"/>
    <property type="evidence" value="ECO:0007669"/>
    <property type="project" value="InterPro"/>
</dbReference>
<proteinExistence type="predicted"/>
<feature type="non-terminal residue" evidence="1">
    <location>
        <position position="124"/>
    </location>
</feature>
<organism evidence="1 2">
    <name type="scientific">Scophthalmus maximus</name>
    <name type="common">Turbot</name>
    <name type="synonym">Psetta maxima</name>
    <dbReference type="NCBI Taxonomy" id="52904"/>
    <lineage>
        <taxon>Eukaryota</taxon>
        <taxon>Metazoa</taxon>
        <taxon>Chordata</taxon>
        <taxon>Craniata</taxon>
        <taxon>Vertebrata</taxon>
        <taxon>Euteleostomi</taxon>
        <taxon>Actinopterygii</taxon>
        <taxon>Neopterygii</taxon>
        <taxon>Teleostei</taxon>
        <taxon>Neoteleostei</taxon>
        <taxon>Acanthomorphata</taxon>
        <taxon>Carangaria</taxon>
        <taxon>Pleuronectiformes</taxon>
        <taxon>Pleuronectoidei</taxon>
        <taxon>Scophthalmidae</taxon>
        <taxon>Scophthalmus</taxon>
    </lineage>
</organism>
<reference evidence="1 2" key="1">
    <citation type="submission" date="2017-12" db="EMBL/GenBank/DDBJ databases">
        <title>Integrating genomic resources of turbot (Scophthalmus maximus) in depth evaluation of genetic and physical mapping variation across individuals.</title>
        <authorList>
            <person name="Martinez P."/>
        </authorList>
    </citation>
    <scope>NUCLEOTIDE SEQUENCE [LARGE SCALE GENOMIC DNA]</scope>
</reference>
<evidence type="ECO:0000313" key="1">
    <source>
        <dbReference type="EMBL" id="AWP18284.1"/>
    </source>
</evidence>
<dbReference type="EMBL" id="CP026261">
    <property type="protein sequence ID" value="AWP18284.1"/>
    <property type="molecule type" value="Genomic_DNA"/>
</dbReference>
<protein>
    <submittedName>
        <fullName evidence="1">Putative acidic repeat-containing protein-like</fullName>
    </submittedName>
</protein>
<dbReference type="PANTHER" id="PTHR15054">
    <property type="entry name" value="HISTIDINE-RICH CALCIUM-BINDING PROTEIN-RELATED"/>
    <property type="match status" value="1"/>
</dbReference>
<evidence type="ECO:0000313" key="2">
    <source>
        <dbReference type="Proteomes" id="UP000246464"/>
    </source>
</evidence>
<sequence length="124" mass="14188">MTSRGQEGALQHRTNILLRSWSIRPQWNWQLPTVNICTGLGPMVRRLSTYAQRQLCGRFFYHHPYNDGKAIRHCDECEKCPCEEGDKSEICDHCKMCSFCHVCAVCQTVCQPGGFLDEVTGSIY</sequence>
<dbReference type="AlphaFoldDB" id="A0A2U9CNS4"/>
<name>A0A2U9CNS4_SCOMX</name>
<keyword evidence="2" id="KW-1185">Reference proteome</keyword>
<accession>A0A2U9CNS4</accession>
<dbReference type="Proteomes" id="UP000246464">
    <property type="component" value="Chromosome 19"/>
</dbReference>